<keyword evidence="3" id="KW-1185">Reference proteome</keyword>
<comment type="caution">
    <text evidence="2">The sequence shown here is derived from an EMBL/GenBank/DDBJ whole genome shotgun (WGS) entry which is preliminary data.</text>
</comment>
<evidence type="ECO:0000313" key="2">
    <source>
        <dbReference type="EMBL" id="MBB1125546.1"/>
    </source>
</evidence>
<name>A0A839HDT6_9GAMM</name>
<reference evidence="2 3" key="1">
    <citation type="journal article" date="2020" name="Arch. Microbiol.">
        <title>The genome sequence of the giant phototrophic gammaproteobacterium Thiospirillum jenense gives insight into its physiological properties and phylogenetic relationships.</title>
        <authorList>
            <person name="Imhoff J.F."/>
            <person name="Meyer T.E."/>
            <person name="Kyndt J.A."/>
        </authorList>
    </citation>
    <scope>NUCLEOTIDE SEQUENCE [LARGE SCALE GENOMIC DNA]</scope>
    <source>
        <strain evidence="2 3">DSM 216</strain>
    </source>
</reference>
<gene>
    <name evidence="2" type="ORF">HUK38_04780</name>
</gene>
<protein>
    <submittedName>
        <fullName evidence="2">Uncharacterized protein</fullName>
    </submittedName>
</protein>
<feature type="region of interest" description="Disordered" evidence="1">
    <location>
        <begin position="84"/>
        <end position="108"/>
    </location>
</feature>
<evidence type="ECO:0000256" key="1">
    <source>
        <dbReference type="SAM" id="MobiDB-lite"/>
    </source>
</evidence>
<organism evidence="2 3">
    <name type="scientific">Thiospirillum jenense</name>
    <dbReference type="NCBI Taxonomy" id="1653858"/>
    <lineage>
        <taxon>Bacteria</taxon>
        <taxon>Pseudomonadati</taxon>
        <taxon>Pseudomonadota</taxon>
        <taxon>Gammaproteobacteria</taxon>
        <taxon>Chromatiales</taxon>
        <taxon>Chromatiaceae</taxon>
        <taxon>Thiospirillum</taxon>
    </lineage>
</organism>
<evidence type="ECO:0000313" key="3">
    <source>
        <dbReference type="Proteomes" id="UP000548632"/>
    </source>
</evidence>
<dbReference type="EMBL" id="JABVCQ010000007">
    <property type="protein sequence ID" value="MBB1125546.1"/>
    <property type="molecule type" value="Genomic_DNA"/>
</dbReference>
<dbReference type="Proteomes" id="UP000548632">
    <property type="component" value="Unassembled WGS sequence"/>
</dbReference>
<proteinExistence type="predicted"/>
<sequence>MPVANGLSVVNLSTFYQPTLDYSQTTISNGDNWVIAELSGTVTLLDDTDGNLYTSQNANAGTVDYTTGAISFNPQSKAQAIRNTTTSKEMGTEGESITDNGGTNSSESTRLVTTGYDFTTVDVDCVPGDPIMVKYKAALMPSTTTETVTLSAIDLDVTPGFARRITRNSLRFKIGTSVFVDNAGAIYRDPSPATGAGTIVGSLDPTTGTVALTQWVGGMANTITLESLLTQIGSQPVDAVTFRIPISPVKPGTLQLRWSALTGTAYNKTVNDTGILIDNDCIIKCDYTRGVVKANFGRWYLVEDLTDAQKLEPWYNPDAIVIIEEVEKIWRPKLVSAETIVYNAVASSYLPPDSNLLGLDAAKLPPDGKTLIYKPGDLVLVHHTIDTPYSSLTPNQVINTNQTRLYRAIIVGDNGVALDPSLYSVDRATGLITLSAALSLNGLTSPYHVKHTIADLARVISTDITGRITLMTPLSHTFIEGSYCSGVMYAGTLQARVSNLFSQSTWTSAWSDSLIGSAPLAQYNDALYPIVVKNDGAYPDRFLVKFISATDYQVIGENLGLIAVGDINTDCEPINSLTSRAYFKIKKEGWGLGWATGNCLRFNVHGATYPVDLIRAVQPSPPTELTDCVELLFIGNTDA</sequence>
<dbReference type="RefSeq" id="WP_182583000.1">
    <property type="nucleotide sequence ID" value="NZ_JABVCQ010000007.1"/>
</dbReference>
<accession>A0A839HDT6</accession>
<dbReference type="AlphaFoldDB" id="A0A839HDT6"/>